<dbReference type="GO" id="GO:0036297">
    <property type="term" value="P:interstrand cross-link repair"/>
    <property type="evidence" value="ECO:0007669"/>
    <property type="project" value="InterPro"/>
</dbReference>
<dbReference type="GO" id="GO:0046872">
    <property type="term" value="F:metal ion binding"/>
    <property type="evidence" value="ECO:0007669"/>
    <property type="project" value="UniProtKB-KW"/>
</dbReference>
<comment type="cofactor">
    <cofactor evidence="2">
        <name>Mn(2+)</name>
        <dbReference type="ChEBI" id="CHEBI:29035"/>
    </cofactor>
</comment>
<dbReference type="AlphaFoldDB" id="A0AA94JEA3"/>
<keyword evidence="13" id="KW-1185">Reference proteome</keyword>
<evidence type="ECO:0000313" key="12">
    <source>
        <dbReference type="EMBL" id="RUO45647.1"/>
    </source>
</evidence>
<evidence type="ECO:0000256" key="7">
    <source>
        <dbReference type="ARBA" id="ARBA00022723"/>
    </source>
</evidence>
<dbReference type="Proteomes" id="UP000286680">
    <property type="component" value="Unassembled WGS sequence"/>
</dbReference>
<evidence type="ECO:0000256" key="5">
    <source>
        <dbReference type="ARBA" id="ARBA00012029"/>
    </source>
</evidence>
<dbReference type="SMART" id="SM00990">
    <property type="entry name" value="VRR_NUC"/>
    <property type="match status" value="1"/>
</dbReference>
<gene>
    <name evidence="12" type="ORF">CWE23_06580</name>
</gene>
<dbReference type="InterPro" id="IPR049125">
    <property type="entry name" value="FAN1-like_WH"/>
</dbReference>
<keyword evidence="6" id="KW-0540">Nuclease</keyword>
<accession>A0AA94JEA3</accession>
<protein>
    <recommendedName>
        <fullName evidence="5">phosphodiesterase I</fullName>
        <ecNumber evidence="5">3.1.4.1</ecNumber>
    </recommendedName>
</protein>
<name>A0AA94JEA3_9GAMM</name>
<evidence type="ECO:0000256" key="9">
    <source>
        <dbReference type="ARBA" id="ARBA00022842"/>
    </source>
</evidence>
<comment type="cofactor">
    <cofactor evidence="3">
        <name>Mg(2+)</name>
        <dbReference type="ChEBI" id="CHEBI:18420"/>
    </cofactor>
</comment>
<dbReference type="GO" id="GO:0003676">
    <property type="term" value="F:nucleic acid binding"/>
    <property type="evidence" value="ECO:0007669"/>
    <property type="project" value="InterPro"/>
</dbReference>
<evidence type="ECO:0000313" key="13">
    <source>
        <dbReference type="Proteomes" id="UP000286680"/>
    </source>
</evidence>
<evidence type="ECO:0000256" key="6">
    <source>
        <dbReference type="ARBA" id="ARBA00022722"/>
    </source>
</evidence>
<dbReference type="PANTHER" id="PTHR15749">
    <property type="entry name" value="FANCONI-ASSOCIATED NUCLEASE 1"/>
    <property type="match status" value="1"/>
</dbReference>
<proteinExistence type="inferred from homology"/>
<evidence type="ECO:0000256" key="10">
    <source>
        <dbReference type="ARBA" id="ARBA00023211"/>
    </source>
</evidence>
<dbReference type="InterPro" id="IPR033315">
    <property type="entry name" value="Fan1-like"/>
</dbReference>
<organism evidence="12 13">
    <name type="scientific">Idiomarina aquatica</name>
    <dbReference type="NCBI Taxonomy" id="1327752"/>
    <lineage>
        <taxon>Bacteria</taxon>
        <taxon>Pseudomonadati</taxon>
        <taxon>Pseudomonadota</taxon>
        <taxon>Gammaproteobacteria</taxon>
        <taxon>Alteromonadales</taxon>
        <taxon>Idiomarinaceae</taxon>
        <taxon>Idiomarina</taxon>
    </lineage>
</organism>
<sequence length="540" mass="63767">MDWDVADADQPDYYWQNFEVVRRWVLHYHSALLSRELHEALDHYQQLSANAQKLWLRLYMRKGELFRTNKLHYHEIDIEGALDELAKNGWICLHKNPSANALKLFTKAELTAAFPGETLARLSKAEIVQQLEHTAAVLPEAVIELQKNSLFQQLSLLFFGNRHQQLSEFVVTALGHVRYEPYRYQPRAVFPDRRHFEIFCKIEQWQQHYKELPTLSERIDWALTLPLNDCLSELPERYHGRFSRFLNRVARDCERQQQFEQALTLYQRSSRPPSRERQARILYRLNKKTRCQQVLTTMRQHPWDEPELAVATQLLARWFKQPTNTDNITITEELVHLKFTARQVEQAVLSHYQQLGWQGLHAENLIVQSLFGLIFWDIIFSEVDGAFIHPFQRAPRDLTSPAFFKHRQQLISDRLKLLLSDTAAVQQLIRDTIEQKQGIANPFVPWRWHYLSDVEAWFNRLPAKVWHDIFQRLAFDVKNNRSGFPDLWLYNDKGQVQLVEVKGPGDSIRPNQNGWLNFLAHRQVDVRLMKVQPTVDAVPE</sequence>
<dbReference type="InterPro" id="IPR011856">
    <property type="entry name" value="tRNA_endonuc-like_dom_sf"/>
</dbReference>
<keyword evidence="8" id="KW-0378">Hydrolase</keyword>
<evidence type="ECO:0000259" key="11">
    <source>
        <dbReference type="SMART" id="SM00990"/>
    </source>
</evidence>
<evidence type="ECO:0000256" key="3">
    <source>
        <dbReference type="ARBA" id="ARBA00001946"/>
    </source>
</evidence>
<reference evidence="13" key="1">
    <citation type="journal article" date="2018" name="Front. Microbiol.">
        <title>Genome-Based Analysis Reveals the Taxonomy and Diversity of the Family Idiomarinaceae.</title>
        <authorList>
            <person name="Liu Y."/>
            <person name="Lai Q."/>
            <person name="Shao Z."/>
        </authorList>
    </citation>
    <scope>NUCLEOTIDE SEQUENCE [LARGE SCALE GENOMIC DNA]</scope>
    <source>
        <strain evidence="13">SN-14</strain>
    </source>
</reference>
<dbReference type="GO" id="GO:0004528">
    <property type="term" value="F:phosphodiesterase I activity"/>
    <property type="evidence" value="ECO:0007669"/>
    <property type="project" value="UniProtKB-EC"/>
</dbReference>
<keyword evidence="10" id="KW-0464">Manganese</keyword>
<feature type="domain" description="VRR-NUC" evidence="11">
    <location>
        <begin position="420"/>
        <end position="533"/>
    </location>
</feature>
<evidence type="ECO:0000256" key="4">
    <source>
        <dbReference type="ARBA" id="ARBA00005533"/>
    </source>
</evidence>
<evidence type="ECO:0000256" key="2">
    <source>
        <dbReference type="ARBA" id="ARBA00001936"/>
    </source>
</evidence>
<dbReference type="EMBL" id="PIPS01000001">
    <property type="protein sequence ID" value="RUO45647.1"/>
    <property type="molecule type" value="Genomic_DNA"/>
</dbReference>
<keyword evidence="7" id="KW-0479">Metal-binding</keyword>
<comment type="catalytic activity">
    <reaction evidence="1">
        <text>Hydrolytically removes 5'-nucleotides successively from the 3'-hydroxy termini of 3'-hydroxy-terminated oligonucleotides.</text>
        <dbReference type="EC" id="3.1.4.1"/>
    </reaction>
</comment>
<dbReference type="EC" id="3.1.4.1" evidence="5"/>
<comment type="similarity">
    <text evidence="4">Belongs to the FAN1 family.</text>
</comment>
<dbReference type="RefSeq" id="WP_105305317.1">
    <property type="nucleotide sequence ID" value="NZ_PIPS01000001.1"/>
</dbReference>
<evidence type="ECO:0000256" key="8">
    <source>
        <dbReference type="ARBA" id="ARBA00022801"/>
    </source>
</evidence>
<comment type="caution">
    <text evidence="12">The sequence shown here is derived from an EMBL/GenBank/DDBJ whole genome shotgun (WGS) entry which is preliminary data.</text>
</comment>
<dbReference type="Pfam" id="PF21315">
    <property type="entry name" value="FAN1_HTH"/>
    <property type="match status" value="1"/>
</dbReference>
<dbReference type="PANTHER" id="PTHR15749:SF4">
    <property type="entry name" value="FANCONI-ASSOCIATED NUCLEASE 1"/>
    <property type="match status" value="1"/>
</dbReference>
<dbReference type="Gene3D" id="3.40.1350.10">
    <property type="match status" value="1"/>
</dbReference>
<keyword evidence="9" id="KW-0460">Magnesium</keyword>
<dbReference type="InterPro" id="IPR014883">
    <property type="entry name" value="VRR_NUC"/>
</dbReference>
<evidence type="ECO:0000256" key="1">
    <source>
        <dbReference type="ARBA" id="ARBA00000983"/>
    </source>
</evidence>
<dbReference type="Pfam" id="PF08774">
    <property type="entry name" value="VRR_NUC"/>
    <property type="match status" value="1"/>
</dbReference>